<accession>A0ABU3DD78</accession>
<keyword evidence="7" id="KW-0969">Cilium</keyword>
<evidence type="ECO:0000313" key="8">
    <source>
        <dbReference type="Proteomes" id="UP001265259"/>
    </source>
</evidence>
<dbReference type="InterPro" id="IPR020013">
    <property type="entry name" value="Flagellar_FlgE/F/G"/>
</dbReference>
<comment type="function">
    <text evidence="4">A flexible structure which links the flagellar filament to the drive apparatus in the basal body.</text>
</comment>
<keyword evidence="7" id="KW-0282">Flagellum</keyword>
<dbReference type="PROSITE" id="PS00588">
    <property type="entry name" value="FLAGELLA_BB_ROD"/>
    <property type="match status" value="1"/>
</dbReference>
<evidence type="ECO:0000256" key="1">
    <source>
        <dbReference type="ARBA" id="ARBA00004117"/>
    </source>
</evidence>
<gene>
    <name evidence="7" type="ORF">RM543_03140</name>
</gene>
<dbReference type="Pfam" id="PF00460">
    <property type="entry name" value="Flg_bb_rod"/>
    <property type="match status" value="1"/>
</dbReference>
<proteinExistence type="inferred from homology"/>
<dbReference type="PANTHER" id="PTHR30435:SF1">
    <property type="entry name" value="FLAGELLAR HOOK PROTEIN FLGE"/>
    <property type="match status" value="1"/>
</dbReference>
<dbReference type="RefSeq" id="WP_311689437.1">
    <property type="nucleotide sequence ID" value="NZ_JAVRHL010000001.1"/>
</dbReference>
<dbReference type="SUPFAM" id="SSF117143">
    <property type="entry name" value="Flagellar hook protein flgE"/>
    <property type="match status" value="1"/>
</dbReference>
<keyword evidence="8" id="KW-1185">Reference proteome</keyword>
<evidence type="ECO:0000259" key="5">
    <source>
        <dbReference type="Pfam" id="PF00460"/>
    </source>
</evidence>
<evidence type="ECO:0000313" key="7">
    <source>
        <dbReference type="EMBL" id="MDT0681667.1"/>
    </source>
</evidence>
<dbReference type="InterPro" id="IPR037925">
    <property type="entry name" value="FlgE/F/G-like"/>
</dbReference>
<dbReference type="PANTHER" id="PTHR30435">
    <property type="entry name" value="FLAGELLAR PROTEIN"/>
    <property type="match status" value="1"/>
</dbReference>
<comment type="similarity">
    <text evidence="2 4">Belongs to the flagella basal body rod proteins family.</text>
</comment>
<comment type="caution">
    <text evidence="7">The sequence shown here is derived from an EMBL/GenBank/DDBJ whole genome shotgun (WGS) entry which is preliminary data.</text>
</comment>
<organism evidence="7 8">
    <name type="scientific">Tropicimonas omnivorans</name>
    <dbReference type="NCBI Taxonomy" id="3075590"/>
    <lineage>
        <taxon>Bacteria</taxon>
        <taxon>Pseudomonadati</taxon>
        <taxon>Pseudomonadota</taxon>
        <taxon>Alphaproteobacteria</taxon>
        <taxon>Rhodobacterales</taxon>
        <taxon>Roseobacteraceae</taxon>
        <taxon>Tropicimonas</taxon>
    </lineage>
</organism>
<feature type="domain" description="Flagellar basal body rod protein N-terminal" evidence="5">
    <location>
        <begin position="7"/>
        <end position="37"/>
    </location>
</feature>
<reference evidence="7 8" key="1">
    <citation type="submission" date="2023-09" db="EMBL/GenBank/DDBJ databases">
        <authorList>
            <person name="Rey-Velasco X."/>
        </authorList>
    </citation>
    <scope>NUCLEOTIDE SEQUENCE [LARGE SCALE GENOMIC DNA]</scope>
    <source>
        <strain evidence="7 8">F158</strain>
    </source>
</reference>
<evidence type="ECO:0000256" key="2">
    <source>
        <dbReference type="ARBA" id="ARBA00009677"/>
    </source>
</evidence>
<dbReference type="InterPro" id="IPR001444">
    <property type="entry name" value="Flag_bb_rod_N"/>
</dbReference>
<dbReference type="Proteomes" id="UP001265259">
    <property type="component" value="Unassembled WGS sequence"/>
</dbReference>
<dbReference type="Pfam" id="PF06429">
    <property type="entry name" value="Flg_bbr_C"/>
    <property type="match status" value="1"/>
</dbReference>
<keyword evidence="7" id="KW-0966">Cell projection</keyword>
<dbReference type="EMBL" id="JAVRHL010000001">
    <property type="protein sequence ID" value="MDT0681667.1"/>
    <property type="molecule type" value="Genomic_DNA"/>
</dbReference>
<comment type="subcellular location">
    <subcellularLocation>
        <location evidence="1 4">Bacterial flagellum basal body</location>
    </subcellularLocation>
</comment>
<feature type="domain" description="Flagellar basal-body/hook protein C-terminal" evidence="6">
    <location>
        <begin position="387"/>
        <end position="431"/>
    </location>
</feature>
<evidence type="ECO:0000259" key="6">
    <source>
        <dbReference type="Pfam" id="PF06429"/>
    </source>
</evidence>
<evidence type="ECO:0000256" key="4">
    <source>
        <dbReference type="RuleBase" id="RU362116"/>
    </source>
</evidence>
<sequence>MTISSSLNAGVAGLAANANRLATISDNIANSATYGYKRVQTDFHSVVTSTGGSKYSAGGVRATTMRMIDQSGSTVTTANPTDVAIRGNGFIPVTDVNSIGLDGTGFVTRLATTGSFRLDDEGFLRTESGTVLMGIPADANGQVPDYPRDSSTALRPIQVSQNQLIGSPTTRLSLGVNLPATDTMAGASGMARNATVEYFDNLGISQTLSITMTPTVPAAGASNEWTVTIGDSAQGGATVGEYVLTFDDSRGNGGQLLSVSTTTGGAYDPATGTAPVTVASGDIDIDFGAIGGDPVITQLSNIYAPLSISKNGSPVGNMTGIEIDSQGFLVANFDVGISRRLYQIPLVDIGNPNALQAGDNQTYSPTAESGGFFLWNAGDGPTGKLISGALEQSSTDVAGELTDLIQTQRAYSSNAKVIQTVDEMLQETTNIKR</sequence>
<evidence type="ECO:0000256" key="3">
    <source>
        <dbReference type="ARBA" id="ARBA00023143"/>
    </source>
</evidence>
<dbReference type="InterPro" id="IPR019776">
    <property type="entry name" value="Flagellar_basal_body_rod_CS"/>
</dbReference>
<dbReference type="InterPro" id="IPR010930">
    <property type="entry name" value="Flg_bb/hook_C_dom"/>
</dbReference>
<protein>
    <recommendedName>
        <fullName evidence="4">Flagellar hook protein FlgE</fullName>
    </recommendedName>
</protein>
<keyword evidence="3 4" id="KW-0975">Bacterial flagellum</keyword>
<dbReference type="NCBIfam" id="TIGR03506">
    <property type="entry name" value="FlgEFG_subfam"/>
    <property type="match status" value="1"/>
</dbReference>
<name>A0ABU3DD78_9RHOB</name>